<dbReference type="RefSeq" id="WP_184270994.1">
    <property type="nucleotide sequence ID" value="NZ_JACHKY010000004.1"/>
</dbReference>
<evidence type="ECO:0000313" key="2">
    <source>
        <dbReference type="EMBL" id="MBB4798833.1"/>
    </source>
</evidence>
<keyword evidence="1" id="KW-1133">Transmembrane helix</keyword>
<dbReference type="InterPro" id="IPR018687">
    <property type="entry name" value="DUF2177_membr"/>
</dbReference>
<gene>
    <name evidence="2" type="ORF">HNP32_002587</name>
</gene>
<protein>
    <submittedName>
        <fullName evidence="2">Putative membrane protein</fullName>
    </submittedName>
</protein>
<sequence>MLKYVAAYLGAGLTFAAIDAVWLTTMADRLYRPVIGPLMADKPNMTAAVIFYLISIGGIVFFAITPALKEAAWTRALLNGAVLGFVAYATYDLTNQATLSVWSTRLTIIDLCWGTTLTAVASVGGYFVARWTEGRFG</sequence>
<dbReference type="EMBL" id="JACHKY010000004">
    <property type="protein sequence ID" value="MBB4798833.1"/>
    <property type="molecule type" value="Genomic_DNA"/>
</dbReference>
<name>A0A7W7IQT3_9CAUL</name>
<reference evidence="2 3" key="1">
    <citation type="submission" date="2020-08" db="EMBL/GenBank/DDBJ databases">
        <title>Functional genomics of gut bacteria from endangered species of beetles.</title>
        <authorList>
            <person name="Carlos-Shanley C."/>
        </authorList>
    </citation>
    <scope>NUCLEOTIDE SEQUENCE [LARGE SCALE GENOMIC DNA]</scope>
    <source>
        <strain evidence="2 3">S00123</strain>
    </source>
</reference>
<feature type="transmembrane region" description="Helical" evidence="1">
    <location>
        <begin position="106"/>
        <end position="129"/>
    </location>
</feature>
<feature type="transmembrane region" description="Helical" evidence="1">
    <location>
        <begin position="76"/>
        <end position="94"/>
    </location>
</feature>
<keyword evidence="1" id="KW-0812">Transmembrane</keyword>
<evidence type="ECO:0000313" key="3">
    <source>
        <dbReference type="Proteomes" id="UP000539957"/>
    </source>
</evidence>
<keyword evidence="1" id="KW-0472">Membrane</keyword>
<accession>A0A7W7IQT3</accession>
<dbReference type="Proteomes" id="UP000539957">
    <property type="component" value="Unassembled WGS sequence"/>
</dbReference>
<evidence type="ECO:0000256" key="1">
    <source>
        <dbReference type="SAM" id="Phobius"/>
    </source>
</evidence>
<organism evidence="2 3">
    <name type="scientific">Brevundimonas bullata</name>
    <dbReference type="NCBI Taxonomy" id="13160"/>
    <lineage>
        <taxon>Bacteria</taxon>
        <taxon>Pseudomonadati</taxon>
        <taxon>Pseudomonadota</taxon>
        <taxon>Alphaproteobacteria</taxon>
        <taxon>Caulobacterales</taxon>
        <taxon>Caulobacteraceae</taxon>
        <taxon>Brevundimonas</taxon>
    </lineage>
</organism>
<keyword evidence="3" id="KW-1185">Reference proteome</keyword>
<dbReference type="AlphaFoldDB" id="A0A7W7IQT3"/>
<feature type="transmembrane region" description="Helical" evidence="1">
    <location>
        <begin position="44"/>
        <end position="64"/>
    </location>
</feature>
<dbReference type="Pfam" id="PF09945">
    <property type="entry name" value="DUF2177"/>
    <property type="match status" value="1"/>
</dbReference>
<proteinExistence type="predicted"/>
<comment type="caution">
    <text evidence="2">The sequence shown here is derived from an EMBL/GenBank/DDBJ whole genome shotgun (WGS) entry which is preliminary data.</text>
</comment>